<evidence type="ECO:0000256" key="7">
    <source>
        <dbReference type="ARBA" id="ARBA00023295"/>
    </source>
</evidence>
<dbReference type="Proteomes" id="UP000184226">
    <property type="component" value="Unassembled WGS sequence"/>
</dbReference>
<dbReference type="OrthoDB" id="9786661at2"/>
<keyword evidence="9 10" id="KW-0961">Cell wall biogenesis/degradation</keyword>
<feature type="domain" description="Glycoside hydrolase family 3 N-terminal" evidence="11">
    <location>
        <begin position="23"/>
        <end position="302"/>
    </location>
</feature>
<dbReference type="InterPro" id="IPR001764">
    <property type="entry name" value="Glyco_hydro_3_N"/>
</dbReference>
<keyword evidence="4 10" id="KW-0378">Hydrolase</keyword>
<evidence type="ECO:0000256" key="8">
    <source>
        <dbReference type="ARBA" id="ARBA00023306"/>
    </source>
</evidence>
<dbReference type="GO" id="GO:0009252">
    <property type="term" value="P:peptidoglycan biosynthetic process"/>
    <property type="evidence" value="ECO:0007669"/>
    <property type="project" value="UniProtKB-KW"/>
</dbReference>
<keyword evidence="6 10" id="KW-0573">Peptidoglycan synthesis</keyword>
<keyword evidence="5 10" id="KW-0133">Cell shape</keyword>
<feature type="binding site" evidence="10">
    <location>
        <position position="148"/>
    </location>
    <ligand>
        <name>substrate</name>
    </ligand>
</feature>
<dbReference type="InterPro" id="IPR050226">
    <property type="entry name" value="NagZ_Beta-hexosaminidase"/>
</dbReference>
<evidence type="ECO:0000259" key="11">
    <source>
        <dbReference type="Pfam" id="PF00933"/>
    </source>
</evidence>
<dbReference type="InterPro" id="IPR022956">
    <property type="entry name" value="Beta_hexosaminidase_bac"/>
</dbReference>
<dbReference type="EC" id="3.2.1.52" evidence="10"/>
<dbReference type="Pfam" id="PF00933">
    <property type="entry name" value="Glyco_hydro_3"/>
    <property type="match status" value="1"/>
</dbReference>
<dbReference type="InterPro" id="IPR019800">
    <property type="entry name" value="Glyco_hydro_3_AS"/>
</dbReference>
<evidence type="ECO:0000313" key="13">
    <source>
        <dbReference type="Proteomes" id="UP000184226"/>
    </source>
</evidence>
<dbReference type="Gene3D" id="3.20.20.300">
    <property type="entry name" value="Glycoside hydrolase, family 3, N-terminal domain"/>
    <property type="match status" value="1"/>
</dbReference>
<dbReference type="NCBIfam" id="NF003740">
    <property type="entry name" value="PRK05337.1"/>
    <property type="match status" value="1"/>
</dbReference>
<dbReference type="InterPro" id="IPR017853">
    <property type="entry name" value="GH"/>
</dbReference>
<keyword evidence="7 10" id="KW-0326">Glycosidase</keyword>
<name>A0A1M5N8X6_9BURK</name>
<dbReference type="InterPro" id="IPR036962">
    <property type="entry name" value="Glyco_hydro_3_N_sf"/>
</dbReference>
<evidence type="ECO:0000256" key="4">
    <source>
        <dbReference type="ARBA" id="ARBA00022801"/>
    </source>
</evidence>
<feature type="active site" description="Proton donor/acceptor" evidence="10">
    <location>
        <position position="191"/>
    </location>
</feature>
<comment type="function">
    <text evidence="10">Plays a role in peptidoglycan recycling by cleaving the terminal beta-1,4-linked N-acetylglucosamine (GlcNAc) from peptide-linked peptidoglycan fragments, giving rise to free GlcNAc, anhydro-N-acetylmuramic acid and anhydro-N-acetylmuramic acid-linked peptides.</text>
</comment>
<feature type="binding site" evidence="10">
    <location>
        <position position="73"/>
    </location>
    <ligand>
        <name>substrate</name>
    </ligand>
</feature>
<dbReference type="GO" id="GO:0009254">
    <property type="term" value="P:peptidoglycan turnover"/>
    <property type="evidence" value="ECO:0007669"/>
    <property type="project" value="UniProtKB-UniRule"/>
</dbReference>
<dbReference type="GO" id="GO:0051301">
    <property type="term" value="P:cell division"/>
    <property type="evidence" value="ECO:0007669"/>
    <property type="project" value="UniProtKB-KW"/>
</dbReference>
<feature type="binding site" evidence="10">
    <location>
        <begin position="178"/>
        <end position="179"/>
    </location>
    <ligand>
        <name>substrate</name>
    </ligand>
</feature>
<protein>
    <recommendedName>
        <fullName evidence="10">Beta-hexosaminidase</fullName>
        <ecNumber evidence="10">3.2.1.52</ecNumber>
    </recommendedName>
    <alternativeName>
        <fullName evidence="10">Beta-N-acetylhexosaminidase</fullName>
    </alternativeName>
    <alternativeName>
        <fullName evidence="10">N-acetyl-beta-glucosaminidase</fullName>
    </alternativeName>
</protein>
<dbReference type="EMBL" id="FQXE01000001">
    <property type="protein sequence ID" value="SHG85639.1"/>
    <property type="molecule type" value="Genomic_DNA"/>
</dbReference>
<dbReference type="SUPFAM" id="SSF51445">
    <property type="entry name" value="(Trans)glycosidases"/>
    <property type="match status" value="1"/>
</dbReference>
<feature type="site" description="Important for catalytic activity" evidence="10">
    <location>
        <position position="189"/>
    </location>
</feature>
<dbReference type="PANTHER" id="PTHR30480">
    <property type="entry name" value="BETA-HEXOSAMINIDASE-RELATED"/>
    <property type="match status" value="1"/>
</dbReference>
<dbReference type="GO" id="GO:0005737">
    <property type="term" value="C:cytoplasm"/>
    <property type="evidence" value="ECO:0007669"/>
    <property type="project" value="UniProtKB-SubCell"/>
</dbReference>
<keyword evidence="2 10" id="KW-0963">Cytoplasm</keyword>
<comment type="similarity">
    <text evidence="10">Belongs to the glycosyl hydrolase 3 family. NagZ subfamily.</text>
</comment>
<keyword evidence="13" id="KW-1185">Reference proteome</keyword>
<comment type="subcellular location">
    <subcellularLocation>
        <location evidence="10">Cytoplasm</location>
    </subcellularLocation>
</comment>
<accession>A0A1M5N8X6</accession>
<evidence type="ECO:0000256" key="6">
    <source>
        <dbReference type="ARBA" id="ARBA00022984"/>
    </source>
</evidence>
<comment type="catalytic activity">
    <reaction evidence="1 10">
        <text>Hydrolysis of terminal non-reducing N-acetyl-D-hexosamine residues in N-acetyl-beta-D-hexosaminides.</text>
        <dbReference type="EC" id="3.2.1.52"/>
    </reaction>
</comment>
<evidence type="ECO:0000256" key="5">
    <source>
        <dbReference type="ARBA" id="ARBA00022960"/>
    </source>
</evidence>
<sequence length="352" mass="38671">MTAQKTRASLPPGPVMVDVQGTALTDHERARLRNPLVGGVILFARNFDHREQLADLCRAIHAERDEPLLIAVDHEGGRVQRFRTDGFTEIPAMSVFGELWSEDSLAAMRLASETGYVLGAELRACGVDLSFTPVLDLDYGVSKVIGNRAFHRDPRVVTMLARALIQGLMLADMAACGKHFPGHGAVEADSHHEIPVDQRSFEDIMQEDAAPYAWLGDMVLPSVMPAHVIYPKVDPHPAGFSRHWIGKVLRQDLGYGGVVFSDDLTMEGATVAGDILARAQAALGAGCDMVLVCNRPDLADDLLARLQAESSPESIQRIRRLMPQKPACDWETLQADERYQYARRLQSQIVSG</sequence>
<dbReference type="AlphaFoldDB" id="A0A1M5N8X6"/>
<evidence type="ECO:0000313" key="12">
    <source>
        <dbReference type="EMBL" id="SHG85639.1"/>
    </source>
</evidence>
<evidence type="ECO:0000256" key="1">
    <source>
        <dbReference type="ARBA" id="ARBA00001231"/>
    </source>
</evidence>
<dbReference type="HAMAP" id="MF_00364">
    <property type="entry name" value="NagZ"/>
    <property type="match status" value="1"/>
</dbReference>
<comment type="pathway">
    <text evidence="10">Cell wall biogenesis; peptidoglycan recycling.</text>
</comment>
<dbReference type="GO" id="GO:0071555">
    <property type="term" value="P:cell wall organization"/>
    <property type="evidence" value="ECO:0007669"/>
    <property type="project" value="UniProtKB-KW"/>
</dbReference>
<feature type="active site" description="Nucleophile" evidence="10">
    <location>
        <position position="262"/>
    </location>
</feature>
<evidence type="ECO:0000256" key="2">
    <source>
        <dbReference type="ARBA" id="ARBA00022490"/>
    </source>
</evidence>
<dbReference type="PROSITE" id="PS00775">
    <property type="entry name" value="GLYCOSYL_HYDROL_F3"/>
    <property type="match status" value="1"/>
</dbReference>
<keyword evidence="8 10" id="KW-0131">Cell cycle</keyword>
<proteinExistence type="inferred from homology"/>
<dbReference type="GO" id="GO:0004563">
    <property type="term" value="F:beta-N-acetylhexosaminidase activity"/>
    <property type="evidence" value="ECO:0007669"/>
    <property type="project" value="UniProtKB-UniRule"/>
</dbReference>
<dbReference type="UniPathway" id="UPA00544"/>
<dbReference type="RefSeq" id="WP_073101421.1">
    <property type="nucleotide sequence ID" value="NZ_FQXE01000001.1"/>
</dbReference>
<dbReference type="STRING" id="658167.SAMN04488135_101434"/>
<evidence type="ECO:0000256" key="3">
    <source>
        <dbReference type="ARBA" id="ARBA00022618"/>
    </source>
</evidence>
<dbReference type="GO" id="GO:0008360">
    <property type="term" value="P:regulation of cell shape"/>
    <property type="evidence" value="ECO:0007669"/>
    <property type="project" value="UniProtKB-KW"/>
</dbReference>
<feature type="binding site" evidence="10">
    <location>
        <position position="81"/>
    </location>
    <ligand>
        <name>substrate</name>
    </ligand>
</feature>
<reference evidence="12 13" key="1">
    <citation type="submission" date="2016-11" db="EMBL/GenBank/DDBJ databases">
        <authorList>
            <person name="Jaros S."/>
            <person name="Januszkiewicz K."/>
            <person name="Wedrychowicz H."/>
        </authorList>
    </citation>
    <scope>NUCLEOTIDE SEQUENCE [LARGE SCALE GENOMIC DNA]</scope>
    <source>
        <strain evidence="12 13">CGMCC 1.10190</strain>
    </source>
</reference>
<organism evidence="12 13">
    <name type="scientific">Pollutimonas bauzanensis</name>
    <dbReference type="NCBI Taxonomy" id="658167"/>
    <lineage>
        <taxon>Bacteria</taxon>
        <taxon>Pseudomonadati</taxon>
        <taxon>Pseudomonadota</taxon>
        <taxon>Betaproteobacteria</taxon>
        <taxon>Burkholderiales</taxon>
        <taxon>Alcaligenaceae</taxon>
        <taxon>Pollutimonas</taxon>
    </lineage>
</organism>
<dbReference type="PANTHER" id="PTHR30480:SF13">
    <property type="entry name" value="BETA-HEXOSAMINIDASE"/>
    <property type="match status" value="1"/>
</dbReference>
<evidence type="ECO:0000256" key="10">
    <source>
        <dbReference type="HAMAP-Rule" id="MF_00364"/>
    </source>
</evidence>
<dbReference type="GO" id="GO:0005975">
    <property type="term" value="P:carbohydrate metabolic process"/>
    <property type="evidence" value="ECO:0007669"/>
    <property type="project" value="InterPro"/>
</dbReference>
<gene>
    <name evidence="10" type="primary">nagZ</name>
    <name evidence="12" type="ORF">SAMN04488135_101434</name>
</gene>
<keyword evidence="3 10" id="KW-0132">Cell division</keyword>
<evidence type="ECO:0000256" key="9">
    <source>
        <dbReference type="ARBA" id="ARBA00023316"/>
    </source>
</evidence>